<accession>A0A7T5USI6</accession>
<evidence type="ECO:0000313" key="3">
    <source>
        <dbReference type="Proteomes" id="UP000595618"/>
    </source>
</evidence>
<evidence type="ECO:0000256" key="1">
    <source>
        <dbReference type="SAM" id="Coils"/>
    </source>
</evidence>
<dbReference type="Proteomes" id="UP000595618">
    <property type="component" value="Chromosome"/>
</dbReference>
<sequence>MPDLTEELDALQKIEDDIQKSAQNEKQTREALDKSCKELKDRAGAARRKLIERIKGGETTGDSIKDLVLVRYGVLDEEREKVFRGINERLKNHPGEFILILECREDTSCCHPHRPHNELCYHLEIEIFLGVLTTTTPALILNSRDGSCALPTVKYVYWRNQSLSQKPELKKGNVKFGGWYDLGNDLDQILRRESIARNWQEPLKKLEIFIGDVEVVGWFREPARQQARDSHYSEACKLLGRTATELPEVKEELARHQTRTIEALIKLSHERLILSAEVGLLYRREGEIPLGGVNVDTICVPDKTNPLTATILLRQQLAKVEENLIKELETAVTLGLGDTPSIKELCRQFEIKLSQPSS</sequence>
<dbReference type="EMBL" id="CP066690">
    <property type="protein sequence ID" value="QQG45708.1"/>
    <property type="molecule type" value="Genomic_DNA"/>
</dbReference>
<evidence type="ECO:0000313" key="2">
    <source>
        <dbReference type="EMBL" id="QQG45708.1"/>
    </source>
</evidence>
<feature type="coiled-coil region" evidence="1">
    <location>
        <begin position="4"/>
        <end position="49"/>
    </location>
</feature>
<proteinExistence type="predicted"/>
<name>A0A7T5USI6_9BACT</name>
<gene>
    <name evidence="2" type="ORF">HYW89_02205</name>
</gene>
<organism evidence="2 3">
    <name type="scientific">Candidatus Sungiibacteriota bacterium</name>
    <dbReference type="NCBI Taxonomy" id="2750080"/>
    <lineage>
        <taxon>Bacteria</taxon>
        <taxon>Candidatus Sungiibacteriota</taxon>
    </lineage>
</organism>
<dbReference type="AlphaFoldDB" id="A0A7T5USI6"/>
<reference evidence="2 3" key="1">
    <citation type="submission" date="2020-07" db="EMBL/GenBank/DDBJ databases">
        <title>Huge and variable diversity of episymbiotic CPR bacteria and DPANN archaea in groundwater ecosystems.</title>
        <authorList>
            <person name="He C.Y."/>
            <person name="Keren R."/>
            <person name="Whittaker M."/>
            <person name="Farag I.F."/>
            <person name="Doudna J."/>
            <person name="Cate J.H.D."/>
            <person name="Banfield J.F."/>
        </authorList>
    </citation>
    <scope>NUCLEOTIDE SEQUENCE [LARGE SCALE GENOMIC DNA]</scope>
    <source>
        <strain evidence="2">NC_groundwater_541_Ag_S-0.1um_46_50</strain>
    </source>
</reference>
<protein>
    <submittedName>
        <fullName evidence="2">Uncharacterized protein</fullName>
    </submittedName>
</protein>
<keyword evidence="1" id="KW-0175">Coiled coil</keyword>